<accession>A0ABZ3F6Q3</accession>
<dbReference type="PROSITE" id="PS51192">
    <property type="entry name" value="HELICASE_ATP_BIND_1"/>
    <property type="match status" value="1"/>
</dbReference>
<dbReference type="Pfam" id="PF19778">
    <property type="entry name" value="RE_endonuc"/>
    <property type="match status" value="1"/>
</dbReference>
<dbReference type="Proteomes" id="UP001434737">
    <property type="component" value="Chromosome"/>
</dbReference>
<proteinExistence type="predicted"/>
<dbReference type="InterPro" id="IPR050742">
    <property type="entry name" value="Helicase_Restrict-Modif_Enz"/>
</dbReference>
<dbReference type="SUPFAM" id="SSF52540">
    <property type="entry name" value="P-loop containing nucleoside triphosphate hydrolases"/>
    <property type="match status" value="2"/>
</dbReference>
<dbReference type="Pfam" id="PF04851">
    <property type="entry name" value="ResIII"/>
    <property type="match status" value="1"/>
</dbReference>
<dbReference type="Gene3D" id="3.40.50.300">
    <property type="entry name" value="P-loop containing nucleotide triphosphate hydrolases"/>
    <property type="match status" value="2"/>
</dbReference>
<name>A0ABZ3F6Q3_9HELI</name>
<keyword evidence="2" id="KW-0347">Helicase</keyword>
<dbReference type="PANTHER" id="PTHR47396">
    <property type="entry name" value="TYPE I RESTRICTION ENZYME ECOKI R PROTEIN"/>
    <property type="match status" value="1"/>
</dbReference>
<dbReference type="InterPro" id="IPR014001">
    <property type="entry name" value="Helicase_ATP-bd"/>
</dbReference>
<evidence type="ECO:0000259" key="1">
    <source>
        <dbReference type="PROSITE" id="PS51192"/>
    </source>
</evidence>
<evidence type="ECO:0000313" key="2">
    <source>
        <dbReference type="EMBL" id="XAM18868.1"/>
    </source>
</evidence>
<evidence type="ECO:0000313" key="3">
    <source>
        <dbReference type="Proteomes" id="UP001434737"/>
    </source>
</evidence>
<feature type="domain" description="Helicase ATP-binding" evidence="1">
    <location>
        <begin position="50"/>
        <end position="236"/>
    </location>
</feature>
<dbReference type="InterPro" id="IPR027417">
    <property type="entry name" value="P-loop_NTPase"/>
</dbReference>
<protein>
    <submittedName>
        <fullName evidence="2">DEAD/DEAH box helicase family protein</fullName>
    </submittedName>
</protein>
<keyword evidence="2" id="KW-0067">ATP-binding</keyword>
<keyword evidence="2" id="KW-0378">Hydrolase</keyword>
<dbReference type="InterPro" id="IPR006935">
    <property type="entry name" value="Helicase/UvrB_N"/>
</dbReference>
<dbReference type="PANTHER" id="PTHR47396:SF1">
    <property type="entry name" value="ATP-DEPENDENT HELICASE IRC3-RELATED"/>
    <property type="match status" value="1"/>
</dbReference>
<gene>
    <name evidence="2" type="ORF">V3I05_04095</name>
</gene>
<dbReference type="RefSeq" id="WP_343354109.1">
    <property type="nucleotide sequence ID" value="NZ_CP145316.1"/>
</dbReference>
<keyword evidence="3" id="KW-1185">Reference proteome</keyword>
<keyword evidence="2" id="KW-0547">Nucleotide-binding</keyword>
<organism evidence="2 3">
    <name type="scientific">Helicobacter mastomyrinus</name>
    <dbReference type="NCBI Taxonomy" id="287948"/>
    <lineage>
        <taxon>Bacteria</taxon>
        <taxon>Pseudomonadati</taxon>
        <taxon>Campylobacterota</taxon>
        <taxon>Epsilonproteobacteria</taxon>
        <taxon>Campylobacterales</taxon>
        <taxon>Helicobacteraceae</taxon>
        <taxon>Helicobacter</taxon>
    </lineage>
</organism>
<sequence>MIFEKQDYQQHCIDNIKSILVHYDFKTHSNLKQCLQEFYNMSNSSHLPPKKNISDNLNIDILMETGTGKTFTYLNLIFELHKSFQQNKFILFVPRKAILESIKQNIQLTKDYFYIQYQKHIKTYFYTGRESQSAIISQYIKNTDELSLLVLTNSAIDKDSNILNRANEGLFNTKSIFENIIALNPISIIDEPHLLKGEAFKQNFNKLKSLYFRFGATFPKEKTDELSNMAYCLDSMSAFRQYLVKQIRVNNASTKGTGLRLKSANKKGAIFIYNNSDIEQEIILKKGDDCGKIGLNGIEIMNIESNKVYLSNKQIIEKENALSQEEISRILKIAIDLHFEKELTLFEKNIKALSLFFIPNIADFRGDKAFIKDEFEALYKAKRKEILKQDLPKSYREYLTKDFDESGNLRVHQGYFSGDAKLSSKDSKNQDNQEAADIALILKDKEKLLSFDTSLRFIFSVWALQEGWDNPNVFTLVKLASTDKETSIHQQVGRGLRLCVNSTGKRITHRYFNYDDNAFYDINYLDIVVSARESGFIDTLQKEVNDLSFECNNENIDEEFFAKFGLNKSQASRILIRLEDEKMIAFNETQNNYTILKPLDEFLRNDERCKELLGIKFTEILNALKATENKHKQIINASLPSKKVKIKQDLAKDFKELWDLVNKKAKIVYKNIQHKQLIDDIANAFRANKIAKEHIIYEKKMFNTQTNTIQTLQTKTLEDISYEAEITKDIHNQLLDFAKGTQLPLSFLIQVYNKLDKTYFYNSPFKAFESLKTCIKESIHTNLLQSIDYDFSCNIFSSNYYSLIDKNGNIKDSIDMQKLGHYREQGQTPDNYLYEDIICDSNIEKAIIEERHTKLEHSTLKVFAKLPKLSIPTPYKNYEPDFAYFLENSNGKKIFFICESKGYDTYSDIPKKEQQKIDYAKVFFDKLQQELKESNIQIIFETRINKQALLEVLKEALQRRENAKS</sequence>
<dbReference type="EMBL" id="CP145316">
    <property type="protein sequence ID" value="XAM18868.1"/>
    <property type="molecule type" value="Genomic_DNA"/>
</dbReference>
<dbReference type="GO" id="GO:0004386">
    <property type="term" value="F:helicase activity"/>
    <property type="evidence" value="ECO:0007669"/>
    <property type="project" value="UniProtKB-KW"/>
</dbReference>
<reference evidence="2 3" key="1">
    <citation type="submission" date="2024-02" db="EMBL/GenBank/DDBJ databases">
        <title>Genome and pathogenicity analysis of Helicobacter mastomyrinus isolated from mice.</title>
        <authorList>
            <person name="Zhu L."/>
        </authorList>
    </citation>
    <scope>NUCLEOTIDE SEQUENCE [LARGE SCALE GENOMIC DNA]</scope>
    <source>
        <strain evidence="2 3">Hm-17</strain>
    </source>
</reference>
<dbReference type="InterPro" id="IPR045572">
    <property type="entry name" value="RE_endonuc_C"/>
</dbReference>